<dbReference type="PANTHER" id="PTHR43166:SF4">
    <property type="entry name" value="PHOSPHONATES IMPORT ATP-BINDING PROTEIN PHNC"/>
    <property type="match status" value="1"/>
</dbReference>
<evidence type="ECO:0000313" key="7">
    <source>
        <dbReference type="Proteomes" id="UP000469292"/>
    </source>
</evidence>
<sequence length="279" mass="31136">MTEQQFRGLEVRDLVKKYPKAERNVFDGISFDVPKGQVLVIVGPSGSGKSTLLRTVAGLEPIQGGTIALDGDVLETGKPGTEKAGRSKRPSALRTRIGMVFQSYDLFPNKTVLGNITMAPVLVQKRKKADVEAEAMALLERVGLADRADAKPHELSGGQRQRVAICRALILHPEVLLLDEITAALDPEMVREVLDVVLDLADDGQTMLIVTHEMQFARAVADRIVMIEDGRIVERSTDPDEFFAHPKTERAREFLHTFEFERRRKHEDGEPIREFEDVD</sequence>
<dbReference type="EMBL" id="VYSG01000006">
    <property type="protein sequence ID" value="NEG70625.1"/>
    <property type="molecule type" value="Genomic_DNA"/>
</dbReference>
<dbReference type="InterPro" id="IPR017871">
    <property type="entry name" value="ABC_transporter-like_CS"/>
</dbReference>
<accession>A0A6I5N353</accession>
<dbReference type="PROSITE" id="PS50893">
    <property type="entry name" value="ABC_TRANSPORTER_2"/>
    <property type="match status" value="1"/>
</dbReference>
<dbReference type="Pfam" id="PF00005">
    <property type="entry name" value="ABC_tran"/>
    <property type="match status" value="1"/>
</dbReference>
<dbReference type="AlphaFoldDB" id="A0A6I5N353"/>
<dbReference type="InterPro" id="IPR027417">
    <property type="entry name" value="P-loop_NTPase"/>
</dbReference>
<dbReference type="InterPro" id="IPR050086">
    <property type="entry name" value="MetN_ABC_transporter-like"/>
</dbReference>
<dbReference type="SMART" id="SM00382">
    <property type="entry name" value="AAA"/>
    <property type="match status" value="1"/>
</dbReference>
<evidence type="ECO:0000256" key="1">
    <source>
        <dbReference type="ARBA" id="ARBA00005417"/>
    </source>
</evidence>
<keyword evidence="7" id="KW-1185">Reference proteome</keyword>
<evidence type="ECO:0000256" key="4">
    <source>
        <dbReference type="ARBA" id="ARBA00022840"/>
    </source>
</evidence>
<dbReference type="CDD" id="cd03262">
    <property type="entry name" value="ABC_HisP_GlnQ"/>
    <property type="match status" value="1"/>
</dbReference>
<dbReference type="GO" id="GO:0015424">
    <property type="term" value="F:ABC-type amino acid transporter activity"/>
    <property type="evidence" value="ECO:0007669"/>
    <property type="project" value="InterPro"/>
</dbReference>
<feature type="domain" description="ABC transporter" evidence="5">
    <location>
        <begin position="9"/>
        <end position="254"/>
    </location>
</feature>
<dbReference type="GO" id="GO:0005524">
    <property type="term" value="F:ATP binding"/>
    <property type="evidence" value="ECO:0007669"/>
    <property type="project" value="UniProtKB-KW"/>
</dbReference>
<dbReference type="InterPro" id="IPR003593">
    <property type="entry name" value="AAA+_ATPase"/>
</dbReference>
<gene>
    <name evidence="6" type="ORF">F6S87_08490</name>
</gene>
<evidence type="ECO:0000259" key="5">
    <source>
        <dbReference type="PROSITE" id="PS50893"/>
    </source>
</evidence>
<dbReference type="InterPro" id="IPR030679">
    <property type="entry name" value="ABC_ATPase_HisP-typ"/>
</dbReference>
<keyword evidence="2" id="KW-0813">Transport</keyword>
<comment type="similarity">
    <text evidence="1">Belongs to the ABC transporter superfamily.</text>
</comment>
<evidence type="ECO:0000256" key="2">
    <source>
        <dbReference type="ARBA" id="ARBA00022448"/>
    </source>
</evidence>
<dbReference type="PROSITE" id="PS00211">
    <property type="entry name" value="ABC_TRANSPORTER_1"/>
    <property type="match status" value="1"/>
</dbReference>
<comment type="caution">
    <text evidence="6">The sequence shown here is derived from an EMBL/GenBank/DDBJ whole genome shotgun (WGS) entry which is preliminary data.</text>
</comment>
<evidence type="ECO:0000256" key="3">
    <source>
        <dbReference type="ARBA" id="ARBA00022741"/>
    </source>
</evidence>
<protein>
    <submittedName>
        <fullName evidence="6">Amino acid ABC transporter ATP-binding protein</fullName>
    </submittedName>
</protein>
<proteinExistence type="inferred from homology"/>
<dbReference type="GO" id="GO:0016887">
    <property type="term" value="F:ATP hydrolysis activity"/>
    <property type="evidence" value="ECO:0007669"/>
    <property type="project" value="InterPro"/>
</dbReference>
<name>A0A6I5N353_9BIFI</name>
<reference evidence="6 7" key="1">
    <citation type="submission" date="2019-09" db="EMBL/GenBank/DDBJ databases">
        <title>Phylogenetic characterization of a novel taxon of the genus Bifidobacterium: Bifidobacterium choloepi sp. nov.</title>
        <authorList>
            <person name="Modesto M."/>
            <person name="Satti M."/>
        </authorList>
    </citation>
    <scope>NUCLEOTIDE SEQUENCE [LARGE SCALE GENOMIC DNA]</scope>
    <source>
        <strain evidence="6 7">BRDM6</strain>
    </source>
</reference>
<dbReference type="PIRSF" id="PIRSF039085">
    <property type="entry name" value="ABC_ATPase_HisP"/>
    <property type="match status" value="1"/>
</dbReference>
<dbReference type="Gene3D" id="3.40.50.300">
    <property type="entry name" value="P-loop containing nucleotide triphosphate hydrolases"/>
    <property type="match status" value="1"/>
</dbReference>
<dbReference type="RefSeq" id="WP_163228224.1">
    <property type="nucleotide sequence ID" value="NZ_VYSG01000006.1"/>
</dbReference>
<dbReference type="PANTHER" id="PTHR43166">
    <property type="entry name" value="AMINO ACID IMPORT ATP-BINDING PROTEIN"/>
    <property type="match status" value="1"/>
</dbReference>
<dbReference type="SUPFAM" id="SSF52540">
    <property type="entry name" value="P-loop containing nucleoside triphosphate hydrolases"/>
    <property type="match status" value="1"/>
</dbReference>
<dbReference type="InterPro" id="IPR003439">
    <property type="entry name" value="ABC_transporter-like_ATP-bd"/>
</dbReference>
<keyword evidence="3" id="KW-0547">Nucleotide-binding</keyword>
<organism evidence="6 7">
    <name type="scientific">Bifidobacterium choloepi</name>
    <dbReference type="NCBI Taxonomy" id="2614131"/>
    <lineage>
        <taxon>Bacteria</taxon>
        <taxon>Bacillati</taxon>
        <taxon>Actinomycetota</taxon>
        <taxon>Actinomycetes</taxon>
        <taxon>Bifidobacteriales</taxon>
        <taxon>Bifidobacteriaceae</taxon>
        <taxon>Bifidobacterium</taxon>
    </lineage>
</organism>
<dbReference type="Proteomes" id="UP000469292">
    <property type="component" value="Unassembled WGS sequence"/>
</dbReference>
<keyword evidence="4 6" id="KW-0067">ATP-binding</keyword>
<evidence type="ECO:0000313" key="6">
    <source>
        <dbReference type="EMBL" id="NEG70625.1"/>
    </source>
</evidence>